<dbReference type="NCBIfam" id="NF010052">
    <property type="entry name" value="PRK13529.1"/>
    <property type="match status" value="1"/>
</dbReference>
<feature type="active site" description="Proton acceptor" evidence="5">
    <location>
        <position position="225"/>
    </location>
</feature>
<evidence type="ECO:0000256" key="4">
    <source>
        <dbReference type="ARBA" id="ARBA00023002"/>
    </source>
</evidence>
<feature type="binding site" evidence="6">
    <location>
        <position position="464"/>
    </location>
    <ligand>
        <name>(S)-malate</name>
        <dbReference type="ChEBI" id="CHEBI:15589"/>
    </ligand>
</feature>
<dbReference type="GeneID" id="14869036"/>
<evidence type="ECO:0000259" key="10">
    <source>
        <dbReference type="SMART" id="SM01274"/>
    </source>
</evidence>
<dbReference type="Pfam" id="PF03949">
    <property type="entry name" value="Malic_M"/>
    <property type="match status" value="1"/>
</dbReference>
<feature type="domain" description="Malic enzyme NAD-binding" evidence="9">
    <location>
        <begin position="321"/>
        <end position="577"/>
    </location>
</feature>
<comment type="cofactor">
    <cofactor evidence="7">
        <name>Mg(2+)</name>
        <dbReference type="ChEBI" id="CHEBI:18420"/>
    </cofactor>
    <cofactor evidence="7">
        <name>Mn(2+)</name>
        <dbReference type="ChEBI" id="CHEBI:29035"/>
    </cofactor>
    <text evidence="7">Divalent metal cations. Prefers magnesium or manganese.</text>
</comment>
<proteinExistence type="inferred from homology"/>
<comment type="cofactor">
    <cofactor evidence="1">
        <name>Mn(2+)</name>
        <dbReference type="ChEBI" id="CHEBI:29035"/>
    </cofactor>
</comment>
<feature type="binding site" evidence="7">
    <location>
        <position position="320"/>
    </location>
    <ligand>
        <name>a divalent metal cation</name>
        <dbReference type="ChEBI" id="CHEBI:60240"/>
    </ligand>
</feature>
<dbReference type="InterPro" id="IPR012302">
    <property type="entry name" value="Malic_NAD-bd"/>
</dbReference>
<reference evidence="12" key="1">
    <citation type="journal article" date="2011" name="Genome Res.">
        <title>Phylogeny-wide analysis of social amoeba genomes highlights ancient origins for complex intercellular communication.</title>
        <authorList>
            <person name="Heidel A.J."/>
            <person name="Lawal H.M."/>
            <person name="Felder M."/>
            <person name="Schilde C."/>
            <person name="Helps N.R."/>
            <person name="Tunggal B."/>
            <person name="Rivero F."/>
            <person name="John U."/>
            <person name="Schleicher M."/>
            <person name="Eichinger L."/>
            <person name="Platzer M."/>
            <person name="Noegel A.A."/>
            <person name="Schaap P."/>
            <person name="Gloeckner G."/>
        </authorList>
    </citation>
    <scope>NUCLEOTIDE SEQUENCE [LARGE SCALE GENOMIC DNA]</scope>
    <source>
        <strain evidence="12">SH3</strain>
    </source>
</reference>
<comment type="similarity">
    <text evidence="2 8">Belongs to the malic enzymes family.</text>
</comment>
<dbReference type="Gene3D" id="3.40.50.720">
    <property type="entry name" value="NAD(P)-binding Rossmann-like Domain"/>
    <property type="match status" value="1"/>
</dbReference>
<keyword evidence="3 7" id="KW-0479">Metal-binding</keyword>
<dbReference type="CDD" id="cd05312">
    <property type="entry name" value="NAD_bind_1_malic_enz"/>
    <property type="match status" value="1"/>
</dbReference>
<dbReference type="Proteomes" id="UP000007797">
    <property type="component" value="Unassembled WGS sequence"/>
</dbReference>
<dbReference type="InterPro" id="IPR012301">
    <property type="entry name" value="Malic_N_dom"/>
</dbReference>
<dbReference type="Pfam" id="PF00390">
    <property type="entry name" value="malic"/>
    <property type="match status" value="1"/>
</dbReference>
<dbReference type="PRINTS" id="PR00072">
    <property type="entry name" value="MALOXRDTASE"/>
</dbReference>
<dbReference type="STRING" id="1054147.F4Q337"/>
<name>F4Q337_CACFS</name>
<evidence type="ECO:0000313" key="12">
    <source>
        <dbReference type="Proteomes" id="UP000007797"/>
    </source>
</evidence>
<keyword evidence="4 8" id="KW-0560">Oxidoreductase</keyword>
<evidence type="ECO:0000256" key="8">
    <source>
        <dbReference type="RuleBase" id="RU003426"/>
    </source>
</evidence>
<sequence>MKAKLYLSKVIYTKQHDNIIKTSYTTTTTSFSSSTTSTTSTITTNNSSHYQPLQPLAINNTDSMEKNLQILRSSFANRGTAFTREERDKLGLRGLLPPREETIEDQAERCLVQFHSFGSNLEKYVFLNCLRDRNETLFYYLLTNNLELMMPIVYTPTVGEACQKFGNEFRFAQGMYFATQDRGEIRRMLDNWPNKDVDIIVVSDGSRILGLGDLGTNGMGIPVGKLQLYVAGAGFNPAKTLPVIIDAGTNTKKYLDDKFYLGEKHARIKDEEYYALMDEFLSAVYNKWPKVLVQFEDISNDHCFALLENYRNKYFCFNDDIQGTGSVILSGFINCIRAVQKPITEHRLVFLGAGSAGIGVADCIMTLFQEAGMSEEDARKCFWFVDSKGLITTTRGDELTRYKKAYARGDVAADKQLKSLADVVRSVKPTAIIGLSGIGGSFTQEVVEEMARLNEKPIVMALSNPTSNAECTAEQAYTWSQGRCIFASGSPFAPVQYNGKTLIPGQGNNMYIFPALGLGSVVVNARHITDGMVIAAAKSLASQVDDSEVIQGKIYPGLHRIRELSVTIAVAVAEKAYEEGMAQLPRPDNLEQAVRDFIYHPHYDQKKLD</sequence>
<dbReference type="InterPro" id="IPR036291">
    <property type="entry name" value="NAD(P)-bd_dom_sf"/>
</dbReference>
<dbReference type="Gene3D" id="3.40.50.10380">
    <property type="entry name" value="Malic enzyme, N-terminal domain"/>
    <property type="match status" value="1"/>
</dbReference>
<feature type="binding site" evidence="7">
    <location>
        <position position="296"/>
    </location>
    <ligand>
        <name>a divalent metal cation</name>
        <dbReference type="ChEBI" id="CHEBI:60240"/>
    </ligand>
</feature>
<feature type="domain" description="Malic enzyme N-terminal" evidence="10">
    <location>
        <begin position="131"/>
        <end position="311"/>
    </location>
</feature>
<accession>F4Q337</accession>
<evidence type="ECO:0000259" key="9">
    <source>
        <dbReference type="SMART" id="SM00919"/>
    </source>
</evidence>
<dbReference type="KEGG" id="dfa:DFA_07737"/>
<dbReference type="FunFam" id="3.40.50.720:FF:000182">
    <property type="entry name" value="NAD-dependent malic enzyme"/>
    <property type="match status" value="1"/>
</dbReference>
<dbReference type="GO" id="GO:0006108">
    <property type="term" value="P:malate metabolic process"/>
    <property type="evidence" value="ECO:0007669"/>
    <property type="project" value="TreeGrafter"/>
</dbReference>
<dbReference type="GO" id="GO:0046872">
    <property type="term" value="F:metal ion binding"/>
    <property type="evidence" value="ECO:0007669"/>
    <property type="project" value="UniProtKB-KW"/>
</dbReference>
<dbReference type="InterPro" id="IPR046346">
    <property type="entry name" value="Aminoacid_DH-like_N_sf"/>
</dbReference>
<evidence type="ECO:0000256" key="5">
    <source>
        <dbReference type="PIRSR" id="PIRSR000106-1"/>
    </source>
</evidence>
<dbReference type="GO" id="GO:0005739">
    <property type="term" value="C:mitochondrion"/>
    <property type="evidence" value="ECO:0007669"/>
    <property type="project" value="TreeGrafter"/>
</dbReference>
<dbReference type="SMART" id="SM00919">
    <property type="entry name" value="Malic_M"/>
    <property type="match status" value="1"/>
</dbReference>
<feature type="active site" description="Proton donor" evidence="5">
    <location>
        <position position="154"/>
    </location>
</feature>
<gene>
    <name evidence="11" type="primary">malA</name>
    <name evidence="11" type="ORF">DFA_07737</name>
</gene>
<dbReference type="EMBL" id="GL883021">
    <property type="protein sequence ID" value="EGG16759.1"/>
    <property type="molecule type" value="Genomic_DNA"/>
</dbReference>
<feature type="binding site" evidence="6">
    <location>
        <position position="207"/>
    </location>
    <ligand>
        <name>(S)-malate</name>
        <dbReference type="ChEBI" id="CHEBI:15589"/>
    </ligand>
</feature>
<dbReference type="PANTHER" id="PTHR23406">
    <property type="entry name" value="MALIC ENZYME-RELATED"/>
    <property type="match status" value="1"/>
</dbReference>
<dbReference type="PIRSF" id="PIRSF000106">
    <property type="entry name" value="ME"/>
    <property type="match status" value="1"/>
</dbReference>
<protein>
    <recommendedName>
        <fullName evidence="8">Malic enzyme</fullName>
    </recommendedName>
</protein>
<evidence type="ECO:0000256" key="1">
    <source>
        <dbReference type="ARBA" id="ARBA00001936"/>
    </source>
</evidence>
<dbReference type="InterPro" id="IPR001891">
    <property type="entry name" value="Malic_OxRdtase"/>
</dbReference>
<dbReference type="OrthoDB" id="5365701at2759"/>
<evidence type="ECO:0000256" key="7">
    <source>
        <dbReference type="PIRSR" id="PIRSR000106-3"/>
    </source>
</evidence>
<dbReference type="RefSeq" id="XP_004355233.1">
    <property type="nucleotide sequence ID" value="XM_004355181.1"/>
</dbReference>
<evidence type="ECO:0000256" key="3">
    <source>
        <dbReference type="ARBA" id="ARBA00022723"/>
    </source>
</evidence>
<dbReference type="InterPro" id="IPR015884">
    <property type="entry name" value="Malic_enzyme_CS"/>
</dbReference>
<dbReference type="SMART" id="SM01274">
    <property type="entry name" value="malic"/>
    <property type="match status" value="1"/>
</dbReference>
<dbReference type="OMA" id="ANYDTAN"/>
<dbReference type="AlphaFoldDB" id="F4Q337"/>
<keyword evidence="12" id="KW-1185">Reference proteome</keyword>
<dbReference type="GO" id="GO:0004471">
    <property type="term" value="F:malate dehydrogenase (decarboxylating) (NAD+) activity"/>
    <property type="evidence" value="ECO:0007669"/>
    <property type="project" value="TreeGrafter"/>
</dbReference>
<dbReference type="SUPFAM" id="SSF51735">
    <property type="entry name" value="NAD(P)-binding Rossmann-fold domains"/>
    <property type="match status" value="1"/>
</dbReference>
<dbReference type="SUPFAM" id="SSF53223">
    <property type="entry name" value="Aminoacid dehydrogenase-like, N-terminal domain"/>
    <property type="match status" value="1"/>
</dbReference>
<evidence type="ECO:0000256" key="6">
    <source>
        <dbReference type="PIRSR" id="PIRSR000106-2"/>
    </source>
</evidence>
<dbReference type="PANTHER" id="PTHR23406:SF32">
    <property type="entry name" value="NADP-DEPENDENT MALIC ENZYME"/>
    <property type="match status" value="1"/>
</dbReference>
<evidence type="ECO:0000256" key="2">
    <source>
        <dbReference type="ARBA" id="ARBA00008785"/>
    </source>
</evidence>
<feature type="binding site" evidence="7">
    <location>
        <position position="297"/>
    </location>
    <ligand>
        <name>a divalent metal cation</name>
        <dbReference type="ChEBI" id="CHEBI:60240"/>
    </ligand>
</feature>
<organism evidence="11 12">
    <name type="scientific">Cavenderia fasciculata</name>
    <name type="common">Slime mold</name>
    <name type="synonym">Dictyostelium fasciculatum</name>
    <dbReference type="NCBI Taxonomy" id="261658"/>
    <lineage>
        <taxon>Eukaryota</taxon>
        <taxon>Amoebozoa</taxon>
        <taxon>Evosea</taxon>
        <taxon>Eumycetozoa</taxon>
        <taxon>Dictyostelia</taxon>
        <taxon>Acytosteliales</taxon>
        <taxon>Cavenderiaceae</taxon>
        <taxon>Cavenderia</taxon>
    </lineage>
</organism>
<dbReference type="InterPro" id="IPR037062">
    <property type="entry name" value="Malic_N_dom_sf"/>
</dbReference>
<dbReference type="PROSITE" id="PS00331">
    <property type="entry name" value="MALIC_ENZYMES"/>
    <property type="match status" value="1"/>
</dbReference>
<evidence type="ECO:0000313" key="11">
    <source>
        <dbReference type="EMBL" id="EGG16759.1"/>
    </source>
</evidence>
<feature type="binding site" evidence="6">
    <location>
        <position position="508"/>
    </location>
    <ligand>
        <name>(S)-malate</name>
        <dbReference type="ChEBI" id="CHEBI:15589"/>
    </ligand>
</feature>
<dbReference type="GO" id="GO:0051287">
    <property type="term" value="F:NAD binding"/>
    <property type="evidence" value="ECO:0007669"/>
    <property type="project" value="InterPro"/>
</dbReference>